<evidence type="ECO:0000313" key="4">
    <source>
        <dbReference type="Proteomes" id="UP001189624"/>
    </source>
</evidence>
<accession>A0AA86W152</accession>
<protein>
    <submittedName>
        <fullName evidence="3">Uncharacterized protein</fullName>
    </submittedName>
</protein>
<dbReference type="Pfam" id="PF24068">
    <property type="entry name" value="TPD1_C"/>
    <property type="match status" value="1"/>
</dbReference>
<organism evidence="3 4">
    <name type="scientific">Sphenostylis stenocarpa</name>
    <dbReference type="NCBI Taxonomy" id="92480"/>
    <lineage>
        <taxon>Eukaryota</taxon>
        <taxon>Viridiplantae</taxon>
        <taxon>Streptophyta</taxon>
        <taxon>Embryophyta</taxon>
        <taxon>Tracheophyta</taxon>
        <taxon>Spermatophyta</taxon>
        <taxon>Magnoliopsida</taxon>
        <taxon>eudicotyledons</taxon>
        <taxon>Gunneridae</taxon>
        <taxon>Pentapetalae</taxon>
        <taxon>rosids</taxon>
        <taxon>fabids</taxon>
        <taxon>Fabales</taxon>
        <taxon>Fabaceae</taxon>
        <taxon>Papilionoideae</taxon>
        <taxon>50 kb inversion clade</taxon>
        <taxon>NPAAA clade</taxon>
        <taxon>indigoferoid/millettioid clade</taxon>
        <taxon>Phaseoleae</taxon>
        <taxon>Sphenostylis</taxon>
    </lineage>
</organism>
<evidence type="ECO:0000256" key="1">
    <source>
        <dbReference type="ARBA" id="ARBA00022729"/>
    </source>
</evidence>
<evidence type="ECO:0000256" key="2">
    <source>
        <dbReference type="SAM" id="SignalP"/>
    </source>
</evidence>
<name>A0AA86W152_9FABA</name>
<dbReference type="PANTHER" id="PTHR33184">
    <property type="entry name" value="PROTEIN TAPETUM DETERMINANT 1-LIKE-RELATED"/>
    <property type="match status" value="1"/>
</dbReference>
<evidence type="ECO:0000313" key="3">
    <source>
        <dbReference type="EMBL" id="CAJ1976496.1"/>
    </source>
</evidence>
<dbReference type="Proteomes" id="UP001189624">
    <property type="component" value="Chromosome 10"/>
</dbReference>
<feature type="signal peptide" evidence="2">
    <location>
        <begin position="1"/>
        <end position="20"/>
    </location>
</feature>
<proteinExistence type="predicted"/>
<feature type="chain" id="PRO_5041641009" evidence="2">
    <location>
        <begin position="21"/>
        <end position="124"/>
    </location>
</feature>
<dbReference type="EMBL" id="OY731407">
    <property type="protein sequence ID" value="CAJ1976496.1"/>
    <property type="molecule type" value="Genomic_DNA"/>
</dbReference>
<dbReference type="Gramene" id="rna-AYBTSS11_LOCUS28634">
    <property type="protein sequence ID" value="CAJ1976496.1"/>
    <property type="gene ID" value="gene-AYBTSS11_LOCUS28634"/>
</dbReference>
<reference evidence="3" key="1">
    <citation type="submission" date="2023-10" db="EMBL/GenBank/DDBJ databases">
        <authorList>
            <person name="Domelevo Entfellner J.-B."/>
        </authorList>
    </citation>
    <scope>NUCLEOTIDE SEQUENCE</scope>
</reference>
<keyword evidence="1 2" id="KW-0732">Signal</keyword>
<sequence length="124" mass="13851">MAAILKSLAIFLVIARGAYGECTLRNLQVRQYGTGKSLKGYHEYSVSIFNKCNELCVQSNVKLNCSGFQTVEKVEPSILRVSGDVCDLNNALPITSDATVNFRYAWSNSFHFNPIFSDIHCYKS</sequence>
<dbReference type="InterPro" id="IPR040361">
    <property type="entry name" value="TPD1"/>
</dbReference>
<keyword evidence="4" id="KW-1185">Reference proteome</keyword>
<dbReference type="AlphaFoldDB" id="A0AA86W152"/>
<dbReference type="PANTHER" id="PTHR33184:SF72">
    <property type="entry name" value="BETA-1,3-N-ACETYLGLUCOSAMINYLTRANSFERASE FAMILY PROTEIN"/>
    <property type="match status" value="1"/>
</dbReference>
<gene>
    <name evidence="3" type="ORF">AYBTSS11_LOCUS28634</name>
</gene>
<dbReference type="GO" id="GO:0001709">
    <property type="term" value="P:cell fate determination"/>
    <property type="evidence" value="ECO:0007669"/>
    <property type="project" value="TreeGrafter"/>
</dbReference>